<dbReference type="Pfam" id="PF20167">
    <property type="entry name" value="Transposase_32"/>
    <property type="match status" value="1"/>
</dbReference>
<dbReference type="InterPro" id="IPR046796">
    <property type="entry name" value="Transposase_32_dom"/>
</dbReference>
<dbReference type="Proteomes" id="UP001291623">
    <property type="component" value="Unassembled WGS sequence"/>
</dbReference>
<evidence type="ECO:0000313" key="4">
    <source>
        <dbReference type="Proteomes" id="UP001291623"/>
    </source>
</evidence>
<sequence>MRNIVEFQNWTHIFVPPAPSVYEAEVAEVYANLCHIDDYTMFLSMNGIKFMLNELVLGEILEVQIHGMKIVSREDSTAFKNVIAKREESTTKARLIKNELKPEYQLMFAFVNKVLLPMTEGHYIASVADLVLIETLSAFQPVSLPAIMIEHMIKVVNTSEGRHGLTYGFLLTKVLAYFKVRTGKATLGTKKHMFIMATLEEYECVPRKAGVSNTSTISTPIEDQEAAMAEIQRLKAENALLRVQLAKKTQESSSHHDLETENEKLRVEKGKLRVKVDELQDQMLHD</sequence>
<protein>
    <recommendedName>
        <fullName evidence="2">Putative plant transposon protein domain-containing protein</fullName>
    </recommendedName>
</protein>
<feature type="domain" description="Putative plant transposon protein" evidence="2">
    <location>
        <begin position="8"/>
        <end position="180"/>
    </location>
</feature>
<feature type="coiled-coil region" evidence="1">
    <location>
        <begin position="224"/>
        <end position="282"/>
    </location>
</feature>
<keyword evidence="1" id="KW-0175">Coiled coil</keyword>
<organism evidence="3 4">
    <name type="scientific">Anisodus tanguticus</name>
    <dbReference type="NCBI Taxonomy" id="243964"/>
    <lineage>
        <taxon>Eukaryota</taxon>
        <taxon>Viridiplantae</taxon>
        <taxon>Streptophyta</taxon>
        <taxon>Embryophyta</taxon>
        <taxon>Tracheophyta</taxon>
        <taxon>Spermatophyta</taxon>
        <taxon>Magnoliopsida</taxon>
        <taxon>eudicotyledons</taxon>
        <taxon>Gunneridae</taxon>
        <taxon>Pentapetalae</taxon>
        <taxon>asterids</taxon>
        <taxon>lamiids</taxon>
        <taxon>Solanales</taxon>
        <taxon>Solanaceae</taxon>
        <taxon>Solanoideae</taxon>
        <taxon>Hyoscyameae</taxon>
        <taxon>Anisodus</taxon>
    </lineage>
</organism>
<reference evidence="3" key="1">
    <citation type="submission" date="2023-12" db="EMBL/GenBank/DDBJ databases">
        <title>Genome assembly of Anisodus tanguticus.</title>
        <authorList>
            <person name="Wang Y.-J."/>
        </authorList>
    </citation>
    <scope>NUCLEOTIDE SEQUENCE</scope>
    <source>
        <strain evidence="3">KB-2021</strain>
        <tissue evidence="3">Leaf</tissue>
    </source>
</reference>
<evidence type="ECO:0000313" key="3">
    <source>
        <dbReference type="EMBL" id="KAK4357431.1"/>
    </source>
</evidence>
<accession>A0AAE1VB88</accession>
<dbReference type="EMBL" id="JAVYJV010000012">
    <property type="protein sequence ID" value="KAK4357431.1"/>
    <property type="molecule type" value="Genomic_DNA"/>
</dbReference>
<evidence type="ECO:0000256" key="1">
    <source>
        <dbReference type="SAM" id="Coils"/>
    </source>
</evidence>
<keyword evidence="4" id="KW-1185">Reference proteome</keyword>
<gene>
    <name evidence="3" type="ORF">RND71_023041</name>
</gene>
<evidence type="ECO:0000259" key="2">
    <source>
        <dbReference type="Pfam" id="PF20167"/>
    </source>
</evidence>
<dbReference type="AlphaFoldDB" id="A0AAE1VB88"/>
<comment type="caution">
    <text evidence="3">The sequence shown here is derived from an EMBL/GenBank/DDBJ whole genome shotgun (WGS) entry which is preliminary data.</text>
</comment>
<proteinExistence type="predicted"/>
<name>A0AAE1VB88_9SOLA</name>